<name>A0ACC0BD21_CATRO</name>
<keyword evidence="2" id="KW-1185">Reference proteome</keyword>
<accession>A0ACC0BD21</accession>
<gene>
    <name evidence="1" type="ORF">M9H77_10882</name>
</gene>
<protein>
    <submittedName>
        <fullName evidence="1">Uncharacterized protein</fullName>
    </submittedName>
</protein>
<sequence>MGIEMWDVRRLQELKDKLNDIPNPFVGSNLAGSAHEIDEPTRAKKGPLQNGRLHIYRDLREKGLGMFPSLIFSLKIKHHKFKPQNEAPHLSPKFKLQIEAPNLRHIPTIYQVIFLWLLSQLLDVLVCLTGSHQLPSIKIISQELPGAGDLMEADEIHSIELLFLRLLDFLEGFGYYGMKGSSGRLILERLDRCFFNSQWLNLFLGDTISHLPRMSSDHYPILLKLILDHVVNSNPRPFRMLLPWFKQPNFGQFVQEQWGSDGVDFMDMVKYFTLATREWHRNVFGNIVWKKKKFGSSVIYTLNLLEKANQTSLWGDTKTSSKLHIISWVKICQRKDKGGLGLHSLKNVNRISLARSAWRLLIHRNQLWARVLDKLCLVVPTPLDSSEDKPRWKLASNELFTLKSVHQQCVSFLSANQKSWEQVWKFSIPLRFLLYPKILLASRGMDIAPYCHLCGRLESDAYVLRDCVDTTSFLKFLIPIQMKRAFFDEADVG</sequence>
<dbReference type="Proteomes" id="UP001060085">
    <property type="component" value="Linkage Group LG03"/>
</dbReference>
<organism evidence="1 2">
    <name type="scientific">Catharanthus roseus</name>
    <name type="common">Madagascar periwinkle</name>
    <name type="synonym">Vinca rosea</name>
    <dbReference type="NCBI Taxonomy" id="4058"/>
    <lineage>
        <taxon>Eukaryota</taxon>
        <taxon>Viridiplantae</taxon>
        <taxon>Streptophyta</taxon>
        <taxon>Embryophyta</taxon>
        <taxon>Tracheophyta</taxon>
        <taxon>Spermatophyta</taxon>
        <taxon>Magnoliopsida</taxon>
        <taxon>eudicotyledons</taxon>
        <taxon>Gunneridae</taxon>
        <taxon>Pentapetalae</taxon>
        <taxon>asterids</taxon>
        <taxon>lamiids</taxon>
        <taxon>Gentianales</taxon>
        <taxon>Apocynaceae</taxon>
        <taxon>Rauvolfioideae</taxon>
        <taxon>Vinceae</taxon>
        <taxon>Catharanthinae</taxon>
        <taxon>Catharanthus</taxon>
    </lineage>
</organism>
<proteinExistence type="predicted"/>
<dbReference type="EMBL" id="CM044703">
    <property type="protein sequence ID" value="KAI5670518.1"/>
    <property type="molecule type" value="Genomic_DNA"/>
</dbReference>
<evidence type="ECO:0000313" key="2">
    <source>
        <dbReference type="Proteomes" id="UP001060085"/>
    </source>
</evidence>
<reference evidence="2" key="1">
    <citation type="journal article" date="2023" name="Nat. Plants">
        <title>Single-cell RNA sequencing provides a high-resolution roadmap for understanding the multicellular compartmentation of specialized metabolism.</title>
        <authorList>
            <person name="Sun S."/>
            <person name="Shen X."/>
            <person name="Li Y."/>
            <person name="Li Y."/>
            <person name="Wang S."/>
            <person name="Li R."/>
            <person name="Zhang H."/>
            <person name="Shen G."/>
            <person name="Guo B."/>
            <person name="Wei J."/>
            <person name="Xu J."/>
            <person name="St-Pierre B."/>
            <person name="Chen S."/>
            <person name="Sun C."/>
        </authorList>
    </citation>
    <scope>NUCLEOTIDE SEQUENCE [LARGE SCALE GENOMIC DNA]</scope>
</reference>
<comment type="caution">
    <text evidence="1">The sequence shown here is derived from an EMBL/GenBank/DDBJ whole genome shotgun (WGS) entry which is preliminary data.</text>
</comment>
<evidence type="ECO:0000313" key="1">
    <source>
        <dbReference type="EMBL" id="KAI5670518.1"/>
    </source>
</evidence>